<dbReference type="Gene3D" id="2.60.200.20">
    <property type="match status" value="1"/>
</dbReference>
<dbReference type="CDD" id="cd00060">
    <property type="entry name" value="FHA"/>
    <property type="match status" value="1"/>
</dbReference>
<name>A0ABY9WVF1_9BACT</name>
<dbReference type="Gene3D" id="3.40.50.410">
    <property type="entry name" value="von Willebrand factor, type A domain"/>
    <property type="match status" value="1"/>
</dbReference>
<feature type="compositionally biased region" description="Low complexity" evidence="1">
    <location>
        <begin position="598"/>
        <end position="613"/>
    </location>
</feature>
<organism evidence="6 7">
    <name type="scientific">Archangium minus</name>
    <dbReference type="NCBI Taxonomy" id="83450"/>
    <lineage>
        <taxon>Bacteria</taxon>
        <taxon>Pseudomonadati</taxon>
        <taxon>Myxococcota</taxon>
        <taxon>Myxococcia</taxon>
        <taxon>Myxococcales</taxon>
        <taxon>Cystobacterineae</taxon>
        <taxon>Archangiaceae</taxon>
        <taxon>Archangium</taxon>
    </lineage>
</organism>
<feature type="chain" id="PRO_5047549695" evidence="3">
    <location>
        <begin position="26"/>
        <end position="634"/>
    </location>
</feature>
<feature type="compositionally biased region" description="Pro residues" evidence="1">
    <location>
        <begin position="457"/>
        <end position="471"/>
    </location>
</feature>
<gene>
    <name evidence="6" type="ORF">F0U60_16825</name>
</gene>
<proteinExistence type="predicted"/>
<feature type="signal peptide" evidence="3">
    <location>
        <begin position="1"/>
        <end position="25"/>
    </location>
</feature>
<feature type="region of interest" description="Disordered" evidence="1">
    <location>
        <begin position="451"/>
        <end position="472"/>
    </location>
</feature>
<dbReference type="SMART" id="SM00240">
    <property type="entry name" value="FHA"/>
    <property type="match status" value="1"/>
</dbReference>
<dbReference type="InterPro" id="IPR002035">
    <property type="entry name" value="VWF_A"/>
</dbReference>
<reference evidence="6 7" key="1">
    <citation type="submission" date="2019-08" db="EMBL/GenBank/DDBJ databases">
        <title>Archangium and Cystobacter genomes.</title>
        <authorList>
            <person name="Chen I.-C.K."/>
            <person name="Wielgoss S."/>
        </authorList>
    </citation>
    <scope>NUCLEOTIDE SEQUENCE [LARGE SCALE GENOMIC DNA]</scope>
    <source>
        <strain evidence="6 7">Cbm 6</strain>
    </source>
</reference>
<keyword evidence="2" id="KW-0472">Membrane</keyword>
<keyword evidence="2" id="KW-1133">Transmembrane helix</keyword>
<protein>
    <submittedName>
        <fullName evidence="6">FHA domain-containing protein</fullName>
    </submittedName>
</protein>
<dbReference type="EMBL" id="CP043494">
    <property type="protein sequence ID" value="WNG45576.1"/>
    <property type="molecule type" value="Genomic_DNA"/>
</dbReference>
<dbReference type="InterPro" id="IPR036465">
    <property type="entry name" value="vWFA_dom_sf"/>
</dbReference>
<dbReference type="SUPFAM" id="SSF49879">
    <property type="entry name" value="SMAD/FHA domain"/>
    <property type="match status" value="1"/>
</dbReference>
<dbReference type="Pfam" id="PF00092">
    <property type="entry name" value="VWA"/>
    <property type="match status" value="1"/>
</dbReference>
<sequence length="634" mass="66294">MHMHRTVFMIAGLLAVLLVGAPAVAADNGLTVLAVPPASNGQTRLQIEVTEPSLQKELRSAGVSPERFRVAVEQAGAQVTGVRRMADSSEGRYTVLAFDQSGSFSEYWSQAFGLAKDYADALGARPRHHTVAVMTFGQSKSTHCEERTAAGLEACLAKVQRLGTVQRVTRLKFYIQQAVREAASEQPLSRGGSREVIVFTDAGEESAALKVKELAREARDKGVRLHLVVFSGQGKGKGFAQRLDEMSQLAEGSGGRYIQVEDGNARQALTGLVGALENLYWLDVDFCGVKPGQTSDRLSVEALSGRATTAWSGPVSFRQRAEGRAITACPGSVTMGPAPARTGPGSQTGASSSAASPGTATGNSGSMTPPGSSTGTPGTGSTGSTTGTAAGTPGAGMQPGGSMSAPVSESASRGFPWWLLALLVGLGLLLLLVLIVLLSRRRSEPAPAPQVVALPPAAEPPPAQPEPPPAAPAVWKDPFATLPETRLVVVKGPPGLEPFYRVHKASFTIGARSGEMDLAVELPQLSGHHATVQLFKAGNVFVKDEHSTNGTFVDGRRLNPGERVQVKPGQSIRLSQHLEFTLVQPGLQPSGEPSASGEPLVAAPPAEPVAAQPSADAPRVKSRTFYAPVRGDDE</sequence>
<feature type="domain" description="FHA" evidence="4">
    <location>
        <begin position="507"/>
        <end position="558"/>
    </location>
</feature>
<keyword evidence="7" id="KW-1185">Reference proteome</keyword>
<evidence type="ECO:0000256" key="1">
    <source>
        <dbReference type="SAM" id="MobiDB-lite"/>
    </source>
</evidence>
<feature type="compositionally biased region" description="Low complexity" evidence="1">
    <location>
        <begin position="342"/>
        <end position="376"/>
    </location>
</feature>
<evidence type="ECO:0000259" key="5">
    <source>
        <dbReference type="PROSITE" id="PS50234"/>
    </source>
</evidence>
<feature type="region of interest" description="Disordered" evidence="1">
    <location>
        <begin position="586"/>
        <end position="634"/>
    </location>
</feature>
<keyword evidence="2" id="KW-0812">Transmembrane</keyword>
<keyword evidence="3" id="KW-0732">Signal</keyword>
<evidence type="ECO:0000256" key="2">
    <source>
        <dbReference type="SAM" id="Phobius"/>
    </source>
</evidence>
<feature type="region of interest" description="Disordered" evidence="1">
    <location>
        <begin position="328"/>
        <end position="408"/>
    </location>
</feature>
<evidence type="ECO:0000256" key="3">
    <source>
        <dbReference type="SAM" id="SignalP"/>
    </source>
</evidence>
<dbReference type="InterPro" id="IPR000253">
    <property type="entry name" value="FHA_dom"/>
</dbReference>
<dbReference type="CDD" id="cd00198">
    <property type="entry name" value="vWFA"/>
    <property type="match status" value="1"/>
</dbReference>
<evidence type="ECO:0000313" key="6">
    <source>
        <dbReference type="EMBL" id="WNG45576.1"/>
    </source>
</evidence>
<dbReference type="Proteomes" id="UP001611383">
    <property type="component" value="Chromosome"/>
</dbReference>
<dbReference type="PROSITE" id="PS50006">
    <property type="entry name" value="FHA_DOMAIN"/>
    <property type="match status" value="1"/>
</dbReference>
<dbReference type="Pfam" id="PF00498">
    <property type="entry name" value="FHA"/>
    <property type="match status" value="1"/>
</dbReference>
<feature type="compositionally biased region" description="Low complexity" evidence="1">
    <location>
        <begin position="382"/>
        <end position="392"/>
    </location>
</feature>
<feature type="domain" description="VWFA" evidence="5">
    <location>
        <begin position="93"/>
        <end position="276"/>
    </location>
</feature>
<feature type="transmembrane region" description="Helical" evidence="2">
    <location>
        <begin position="415"/>
        <end position="438"/>
    </location>
</feature>
<dbReference type="InterPro" id="IPR008984">
    <property type="entry name" value="SMAD_FHA_dom_sf"/>
</dbReference>
<accession>A0ABY9WVF1</accession>
<dbReference type="PROSITE" id="PS50234">
    <property type="entry name" value="VWFA"/>
    <property type="match status" value="1"/>
</dbReference>
<evidence type="ECO:0000313" key="7">
    <source>
        <dbReference type="Proteomes" id="UP001611383"/>
    </source>
</evidence>
<dbReference type="SUPFAM" id="SSF53300">
    <property type="entry name" value="vWA-like"/>
    <property type="match status" value="1"/>
</dbReference>
<evidence type="ECO:0000259" key="4">
    <source>
        <dbReference type="PROSITE" id="PS50006"/>
    </source>
</evidence>